<dbReference type="InterPro" id="IPR012912">
    <property type="entry name" value="Plasmid_pRiA4b_Orf3-like"/>
</dbReference>
<reference evidence="2 5" key="2">
    <citation type="submission" date="2019-02" db="EMBL/GenBank/DDBJ databases">
        <title>Complete genome sequence of Desulfobacter hydrogenophilus AcRS1.</title>
        <authorList>
            <person name="Marietou A."/>
            <person name="Lund M.B."/>
            <person name="Marshall I.P.G."/>
            <person name="Schreiber L."/>
            <person name="Jorgensen B."/>
        </authorList>
    </citation>
    <scope>NUCLEOTIDE SEQUENCE [LARGE SCALE GENOMIC DNA]</scope>
    <source>
        <strain evidence="2 5">AcRS1</strain>
    </source>
</reference>
<evidence type="ECO:0000313" key="3">
    <source>
        <dbReference type="EMBL" id="RAL99879.1"/>
    </source>
</evidence>
<organism evidence="3 4">
    <name type="scientific">Desulfobacter hydrogenophilus</name>
    <dbReference type="NCBI Taxonomy" id="2291"/>
    <lineage>
        <taxon>Bacteria</taxon>
        <taxon>Pseudomonadati</taxon>
        <taxon>Thermodesulfobacteriota</taxon>
        <taxon>Desulfobacteria</taxon>
        <taxon>Desulfobacterales</taxon>
        <taxon>Desulfobacteraceae</taxon>
        <taxon>Desulfobacter</taxon>
    </lineage>
</organism>
<gene>
    <name evidence="3" type="ORF">DO021_22075</name>
    <name evidence="2" type="ORF">EYB58_00335</name>
</gene>
<keyword evidence="5" id="KW-1185">Reference proteome</keyword>
<dbReference type="SUPFAM" id="SSF159941">
    <property type="entry name" value="MM3350-like"/>
    <property type="match status" value="1"/>
</dbReference>
<dbReference type="Proteomes" id="UP000293902">
    <property type="component" value="Chromosome"/>
</dbReference>
<evidence type="ECO:0000259" key="1">
    <source>
        <dbReference type="Pfam" id="PF07929"/>
    </source>
</evidence>
<reference evidence="3 4" key="1">
    <citation type="submission" date="2018-06" db="EMBL/GenBank/DDBJ databases">
        <title>Complete Genome Sequence of Desulfobacter hydrogenophilus (DSM3380).</title>
        <authorList>
            <person name="Marietou A."/>
            <person name="Schreiber L."/>
            <person name="Marshall I."/>
            <person name="Jorgensen B."/>
        </authorList>
    </citation>
    <scope>NUCLEOTIDE SEQUENCE [LARGE SCALE GENOMIC DNA]</scope>
    <source>
        <strain evidence="3 4">DSM 3380</strain>
    </source>
</reference>
<dbReference type="Pfam" id="PF07929">
    <property type="entry name" value="PRiA4_ORF3"/>
    <property type="match status" value="1"/>
</dbReference>
<sequence length="147" mass="18036">MIWTLKIECEWGRYLEEECIRMIEIDEESTLYDLHLIIQKSIKFGNDHLFEFFRGRHFRHRKPFFSEDAWDFDYEKAIDNYQQMTLNEIYPLPKGLKLFYHFDFGDDWIFKITKSRKKPKSPDKEVEYPQLIESIGPAPQQYPIWEE</sequence>
<feature type="domain" description="Plasmid pRiA4b Orf3-like" evidence="1">
    <location>
        <begin position="16"/>
        <end position="139"/>
    </location>
</feature>
<evidence type="ECO:0000313" key="5">
    <source>
        <dbReference type="Proteomes" id="UP000293902"/>
    </source>
</evidence>
<evidence type="ECO:0000313" key="4">
    <source>
        <dbReference type="Proteomes" id="UP000248798"/>
    </source>
</evidence>
<dbReference type="RefSeq" id="WP_111960709.1">
    <property type="nucleotide sequence ID" value="NZ_CP036313.1"/>
</dbReference>
<name>A0A328F897_9BACT</name>
<dbReference type="InterPro" id="IPR024047">
    <property type="entry name" value="MM3350-like_sf"/>
</dbReference>
<dbReference type="Proteomes" id="UP000248798">
    <property type="component" value="Unassembled WGS sequence"/>
</dbReference>
<dbReference type="AlphaFoldDB" id="A0A328F897"/>
<dbReference type="OrthoDB" id="9816539at2"/>
<dbReference type="PANTHER" id="PTHR41878">
    <property type="entry name" value="LEXA REPRESSOR-RELATED"/>
    <property type="match status" value="1"/>
</dbReference>
<dbReference type="Gene3D" id="3.10.290.30">
    <property type="entry name" value="MM3350-like"/>
    <property type="match status" value="1"/>
</dbReference>
<proteinExistence type="predicted"/>
<protein>
    <recommendedName>
        <fullName evidence="1">Plasmid pRiA4b Orf3-like domain-containing protein</fullName>
    </recommendedName>
</protein>
<dbReference type="EMBL" id="CP036313">
    <property type="protein sequence ID" value="QBH11504.1"/>
    <property type="molecule type" value="Genomic_DNA"/>
</dbReference>
<dbReference type="EMBL" id="QLNI01000086">
    <property type="protein sequence ID" value="RAL99879.1"/>
    <property type="molecule type" value="Genomic_DNA"/>
</dbReference>
<accession>A0A328F897</accession>
<dbReference type="PANTHER" id="PTHR41878:SF1">
    <property type="entry name" value="TNPR PROTEIN"/>
    <property type="match status" value="1"/>
</dbReference>
<evidence type="ECO:0000313" key="2">
    <source>
        <dbReference type="EMBL" id="QBH11504.1"/>
    </source>
</evidence>